<evidence type="ECO:0000313" key="4">
    <source>
        <dbReference type="Proteomes" id="UP000235371"/>
    </source>
</evidence>
<dbReference type="InParanoid" id="A0A2J6T0I7"/>
<keyword evidence="4" id="KW-1185">Reference proteome</keyword>
<name>A0A2J6T0I7_9HELO</name>
<dbReference type="CDD" id="cd00866">
    <property type="entry name" value="PEBP_euk"/>
    <property type="match status" value="1"/>
</dbReference>
<dbReference type="InterPro" id="IPR008914">
    <property type="entry name" value="PEBP"/>
</dbReference>
<dbReference type="EMBL" id="KZ613848">
    <property type="protein sequence ID" value="PMD56527.1"/>
    <property type="molecule type" value="Genomic_DNA"/>
</dbReference>
<dbReference type="GO" id="GO:0046578">
    <property type="term" value="P:regulation of Ras protein signal transduction"/>
    <property type="evidence" value="ECO:0007669"/>
    <property type="project" value="TreeGrafter"/>
</dbReference>
<evidence type="ECO:0000256" key="2">
    <source>
        <dbReference type="SAM" id="SignalP"/>
    </source>
</evidence>
<dbReference type="AlphaFoldDB" id="A0A2J6T0I7"/>
<dbReference type="InterPro" id="IPR036610">
    <property type="entry name" value="PEBP-like_sf"/>
</dbReference>
<dbReference type="Gene3D" id="3.90.280.10">
    <property type="entry name" value="PEBP-like"/>
    <property type="match status" value="1"/>
</dbReference>
<reference evidence="3 4" key="1">
    <citation type="submission" date="2016-04" db="EMBL/GenBank/DDBJ databases">
        <title>A degradative enzymes factory behind the ericoid mycorrhizal symbiosis.</title>
        <authorList>
            <consortium name="DOE Joint Genome Institute"/>
            <person name="Martino E."/>
            <person name="Morin E."/>
            <person name="Grelet G."/>
            <person name="Kuo A."/>
            <person name="Kohler A."/>
            <person name="Daghino S."/>
            <person name="Barry K."/>
            <person name="Choi C."/>
            <person name="Cichocki N."/>
            <person name="Clum A."/>
            <person name="Copeland A."/>
            <person name="Hainaut M."/>
            <person name="Haridas S."/>
            <person name="Labutti K."/>
            <person name="Lindquist E."/>
            <person name="Lipzen A."/>
            <person name="Khouja H.-R."/>
            <person name="Murat C."/>
            <person name="Ohm R."/>
            <person name="Olson A."/>
            <person name="Spatafora J."/>
            <person name="Veneault-Fourrey C."/>
            <person name="Henrissat B."/>
            <person name="Grigoriev I."/>
            <person name="Martin F."/>
            <person name="Perotto S."/>
        </authorList>
    </citation>
    <scope>NUCLEOTIDE SEQUENCE [LARGE SCALE GENOMIC DNA]</scope>
    <source>
        <strain evidence="3 4">E</strain>
    </source>
</reference>
<feature type="signal peptide" evidence="2">
    <location>
        <begin position="1"/>
        <end position="20"/>
    </location>
</feature>
<dbReference type="OrthoDB" id="2506647at2759"/>
<feature type="region of interest" description="Disordered" evidence="1">
    <location>
        <begin position="150"/>
        <end position="178"/>
    </location>
</feature>
<dbReference type="PANTHER" id="PTHR11362:SF148">
    <property type="entry name" value="CARBOXYPEPTIDASE Y INHIBITOR"/>
    <property type="match status" value="1"/>
</dbReference>
<dbReference type="GO" id="GO:0030414">
    <property type="term" value="F:peptidase inhibitor activity"/>
    <property type="evidence" value="ECO:0007669"/>
    <property type="project" value="TreeGrafter"/>
</dbReference>
<evidence type="ECO:0000256" key="1">
    <source>
        <dbReference type="SAM" id="MobiDB-lite"/>
    </source>
</evidence>
<sequence length="178" mass="19674">MRVNFLKILLLIIGAARLRASLTSPEHQKLIGQSQSVFDTVRKALKRASIIDEVIDDFEVKCLVAPYYGKKERAVALGNVFKESTTKEKPSVKIYCPHIKSTPGLTIALTDPDAPSREDPKWSEMCHWIAIIPTSSQDGFENNLGDSADAKELVKYKPPSPPTETGYQKNSEKGASLT</sequence>
<dbReference type="GO" id="GO:0005543">
    <property type="term" value="F:phospholipid binding"/>
    <property type="evidence" value="ECO:0007669"/>
    <property type="project" value="TreeGrafter"/>
</dbReference>
<dbReference type="STRING" id="1095630.A0A2J6T0I7"/>
<dbReference type="RefSeq" id="XP_024733431.1">
    <property type="nucleotide sequence ID" value="XM_024883536.1"/>
</dbReference>
<dbReference type="PANTHER" id="PTHR11362">
    <property type="entry name" value="PHOSPHATIDYLETHANOLAMINE-BINDING PROTEIN"/>
    <property type="match status" value="1"/>
</dbReference>
<dbReference type="SUPFAM" id="SSF49777">
    <property type="entry name" value="PEBP-like"/>
    <property type="match status" value="1"/>
</dbReference>
<gene>
    <name evidence="3" type="ORF">K444DRAFT_632915</name>
</gene>
<dbReference type="FunCoup" id="A0A2J6T0I7">
    <property type="interactions" value="1476"/>
</dbReference>
<dbReference type="Proteomes" id="UP000235371">
    <property type="component" value="Unassembled WGS sequence"/>
</dbReference>
<keyword evidence="2" id="KW-0732">Signal</keyword>
<dbReference type="GO" id="GO:0030162">
    <property type="term" value="P:regulation of proteolysis"/>
    <property type="evidence" value="ECO:0007669"/>
    <property type="project" value="TreeGrafter"/>
</dbReference>
<dbReference type="GeneID" id="36591613"/>
<dbReference type="Pfam" id="PF01161">
    <property type="entry name" value="PBP"/>
    <property type="match status" value="1"/>
</dbReference>
<protein>
    <submittedName>
        <fullName evidence="3">PEBP-like protein</fullName>
    </submittedName>
</protein>
<accession>A0A2J6T0I7</accession>
<dbReference type="InterPro" id="IPR035810">
    <property type="entry name" value="PEBP_euk"/>
</dbReference>
<organism evidence="3 4">
    <name type="scientific">Hyaloscypha bicolor E</name>
    <dbReference type="NCBI Taxonomy" id="1095630"/>
    <lineage>
        <taxon>Eukaryota</taxon>
        <taxon>Fungi</taxon>
        <taxon>Dikarya</taxon>
        <taxon>Ascomycota</taxon>
        <taxon>Pezizomycotina</taxon>
        <taxon>Leotiomycetes</taxon>
        <taxon>Helotiales</taxon>
        <taxon>Hyaloscyphaceae</taxon>
        <taxon>Hyaloscypha</taxon>
        <taxon>Hyaloscypha bicolor</taxon>
    </lineage>
</organism>
<evidence type="ECO:0000313" key="3">
    <source>
        <dbReference type="EMBL" id="PMD56527.1"/>
    </source>
</evidence>
<proteinExistence type="predicted"/>
<feature type="chain" id="PRO_5014377729" evidence="2">
    <location>
        <begin position="21"/>
        <end position="178"/>
    </location>
</feature>